<proteinExistence type="predicted"/>
<dbReference type="Gene3D" id="3.30.565.10">
    <property type="entry name" value="Histidine kinase-like ATPase, C-terminal domain"/>
    <property type="match status" value="1"/>
</dbReference>
<dbReference type="PROSITE" id="PS50112">
    <property type="entry name" value="PAS"/>
    <property type="match status" value="1"/>
</dbReference>
<dbReference type="SUPFAM" id="SSF55785">
    <property type="entry name" value="PYP-like sensor domain (PAS domain)"/>
    <property type="match status" value="1"/>
</dbReference>
<evidence type="ECO:0000256" key="1">
    <source>
        <dbReference type="ARBA" id="ARBA00000085"/>
    </source>
</evidence>
<sequence length="616" mass="67094">MSQGSRAWLLRRLDAFLTEEQRRSPPDELSRYRLLVGGTLFLVAFNLALALSASLFQDISLPRFVHGLAMAALFGMVLVVLRRGSSIRPAAMMVCGLFVSGYVSATFSMPHPAIASHATVMLIPALAVYLMGPRLGLIITGVLCLNASVLLPLCLSGFGSLEPIFAQPRLWAAGVMDSLVLLLGWGVSSLFCAARDEAIATVRESERKLISLVESTDDPVCSLDPQGRIVTANSAARRMFREAFGREVKSGDALDEQATEERRAEWRAVLARAFGGQSVRYDVPFRVGERSINLDLSLHPIQGNKGQVIGVTLFGRDVSDRKAAEARLDELHRNLVDMSRRAGMAEVATGVLHNVGNTLNSVNVSATLVIERLRGSRVPLLVRAVELLRAHEAKLPAFLTEDDRGRKLPEYLSTVSQHLAGEVEALLAEMQGLARNVEHIKSVVSMQQEHARYGGRVEQVTVPELIDDALRLNATSFERLGIRVHRECEDVPPMEVDRHKLLQILVNLLGNARHALVESGRADKQLSLRVRREGEACLRIEVADNGVGIAPEHLPRLFVHGFTTKKDGHGFGLHASAQAAEEMGGRLGCASGGRGQGATFTLELPLRAREVQAASA</sequence>
<feature type="transmembrane region" description="Helical" evidence="8">
    <location>
        <begin position="32"/>
        <end position="52"/>
    </location>
</feature>
<evidence type="ECO:0000313" key="13">
    <source>
        <dbReference type="Proteomes" id="UP001611383"/>
    </source>
</evidence>
<dbReference type="InterPro" id="IPR000700">
    <property type="entry name" value="PAS-assoc_C"/>
</dbReference>
<evidence type="ECO:0000256" key="6">
    <source>
        <dbReference type="ARBA" id="ARBA00022840"/>
    </source>
</evidence>
<dbReference type="SMART" id="SM00091">
    <property type="entry name" value="PAS"/>
    <property type="match status" value="1"/>
</dbReference>
<dbReference type="SUPFAM" id="SSF55874">
    <property type="entry name" value="ATPase domain of HSP90 chaperone/DNA topoisomerase II/histidine kinase"/>
    <property type="match status" value="1"/>
</dbReference>
<accession>A0ABY9WUC9</accession>
<feature type="transmembrane region" description="Helical" evidence="8">
    <location>
        <begin position="137"/>
        <end position="158"/>
    </location>
</feature>
<feature type="transmembrane region" description="Helical" evidence="8">
    <location>
        <begin position="64"/>
        <end position="81"/>
    </location>
</feature>
<feature type="transmembrane region" description="Helical" evidence="8">
    <location>
        <begin position="113"/>
        <end position="130"/>
    </location>
</feature>
<reference evidence="12 13" key="1">
    <citation type="submission" date="2019-08" db="EMBL/GenBank/DDBJ databases">
        <title>Archangium and Cystobacter genomes.</title>
        <authorList>
            <person name="Chen I.-C.K."/>
            <person name="Wielgoss S."/>
        </authorList>
    </citation>
    <scope>NUCLEOTIDE SEQUENCE [LARGE SCALE GENOMIC DNA]</scope>
    <source>
        <strain evidence="12 13">Cbm 6</strain>
    </source>
</reference>
<dbReference type="InterPro" id="IPR013656">
    <property type="entry name" value="PAS_4"/>
</dbReference>
<keyword evidence="4" id="KW-0547">Nucleotide-binding</keyword>
<comment type="catalytic activity">
    <reaction evidence="1">
        <text>ATP + protein L-histidine = ADP + protein N-phospho-L-histidine.</text>
        <dbReference type="EC" id="2.7.13.3"/>
    </reaction>
</comment>
<gene>
    <name evidence="12" type="ORF">F0U60_26775</name>
</gene>
<feature type="transmembrane region" description="Helical" evidence="8">
    <location>
        <begin position="90"/>
        <end position="107"/>
    </location>
</feature>
<dbReference type="InterPro" id="IPR035965">
    <property type="entry name" value="PAS-like_dom_sf"/>
</dbReference>
<dbReference type="InterPro" id="IPR003594">
    <property type="entry name" value="HATPase_dom"/>
</dbReference>
<keyword evidence="8" id="KW-1133">Transmembrane helix</keyword>
<keyword evidence="5" id="KW-0418">Kinase</keyword>
<dbReference type="EMBL" id="CP043494">
    <property type="protein sequence ID" value="WNG47330.1"/>
    <property type="molecule type" value="Genomic_DNA"/>
</dbReference>
<protein>
    <recommendedName>
        <fullName evidence="2">histidine kinase</fullName>
        <ecNumber evidence="2">2.7.13.3</ecNumber>
    </recommendedName>
</protein>
<keyword evidence="8" id="KW-0472">Membrane</keyword>
<keyword evidence="7" id="KW-0902">Two-component regulatory system</keyword>
<feature type="domain" description="Histidine kinase" evidence="9">
    <location>
        <begin position="388"/>
        <end position="608"/>
    </location>
</feature>
<evidence type="ECO:0000313" key="12">
    <source>
        <dbReference type="EMBL" id="WNG47330.1"/>
    </source>
</evidence>
<dbReference type="PROSITE" id="PS50113">
    <property type="entry name" value="PAC"/>
    <property type="match status" value="1"/>
</dbReference>
<evidence type="ECO:0000256" key="4">
    <source>
        <dbReference type="ARBA" id="ARBA00022741"/>
    </source>
</evidence>
<dbReference type="PANTHER" id="PTHR43065:SF46">
    <property type="entry name" value="C4-DICARBOXYLATE TRANSPORT SENSOR PROTEIN DCTB"/>
    <property type="match status" value="1"/>
</dbReference>
<evidence type="ECO:0000259" key="9">
    <source>
        <dbReference type="PROSITE" id="PS50109"/>
    </source>
</evidence>
<dbReference type="Proteomes" id="UP001611383">
    <property type="component" value="Chromosome"/>
</dbReference>
<dbReference type="Pfam" id="PF08448">
    <property type="entry name" value="PAS_4"/>
    <property type="match status" value="1"/>
</dbReference>
<evidence type="ECO:0000259" key="11">
    <source>
        <dbReference type="PROSITE" id="PS50113"/>
    </source>
</evidence>
<evidence type="ECO:0000256" key="3">
    <source>
        <dbReference type="ARBA" id="ARBA00022679"/>
    </source>
</evidence>
<dbReference type="InterPro" id="IPR000014">
    <property type="entry name" value="PAS"/>
</dbReference>
<dbReference type="InterPro" id="IPR005467">
    <property type="entry name" value="His_kinase_dom"/>
</dbReference>
<dbReference type="CDD" id="cd00130">
    <property type="entry name" value="PAS"/>
    <property type="match status" value="1"/>
</dbReference>
<organism evidence="12 13">
    <name type="scientific">Archangium minus</name>
    <dbReference type="NCBI Taxonomy" id="83450"/>
    <lineage>
        <taxon>Bacteria</taxon>
        <taxon>Pseudomonadati</taxon>
        <taxon>Myxococcota</taxon>
        <taxon>Myxococcia</taxon>
        <taxon>Myxococcales</taxon>
        <taxon>Cystobacterineae</taxon>
        <taxon>Archangiaceae</taxon>
        <taxon>Archangium</taxon>
    </lineage>
</organism>
<dbReference type="RefSeq" id="WP_395825044.1">
    <property type="nucleotide sequence ID" value="NZ_CP043494.1"/>
</dbReference>
<dbReference type="PRINTS" id="PR00344">
    <property type="entry name" value="BCTRLSENSOR"/>
</dbReference>
<dbReference type="SMART" id="SM00387">
    <property type="entry name" value="HATPase_c"/>
    <property type="match status" value="1"/>
</dbReference>
<keyword evidence="6" id="KW-0067">ATP-binding</keyword>
<evidence type="ECO:0000256" key="7">
    <source>
        <dbReference type="ARBA" id="ARBA00023012"/>
    </source>
</evidence>
<feature type="domain" description="PAC" evidence="11">
    <location>
        <begin position="277"/>
        <end position="330"/>
    </location>
</feature>
<keyword evidence="8" id="KW-0812">Transmembrane</keyword>
<dbReference type="Pfam" id="PF02518">
    <property type="entry name" value="HATPase_c"/>
    <property type="match status" value="1"/>
</dbReference>
<name>A0ABY9WUC9_9BACT</name>
<evidence type="ECO:0000256" key="8">
    <source>
        <dbReference type="SAM" id="Phobius"/>
    </source>
</evidence>
<dbReference type="Gene3D" id="3.30.450.20">
    <property type="entry name" value="PAS domain"/>
    <property type="match status" value="1"/>
</dbReference>
<keyword evidence="13" id="KW-1185">Reference proteome</keyword>
<evidence type="ECO:0000256" key="2">
    <source>
        <dbReference type="ARBA" id="ARBA00012438"/>
    </source>
</evidence>
<dbReference type="PANTHER" id="PTHR43065">
    <property type="entry name" value="SENSOR HISTIDINE KINASE"/>
    <property type="match status" value="1"/>
</dbReference>
<feature type="domain" description="PAS" evidence="10">
    <location>
        <begin position="205"/>
        <end position="240"/>
    </location>
</feature>
<dbReference type="InterPro" id="IPR036890">
    <property type="entry name" value="HATPase_C_sf"/>
</dbReference>
<evidence type="ECO:0000256" key="5">
    <source>
        <dbReference type="ARBA" id="ARBA00022777"/>
    </source>
</evidence>
<dbReference type="InterPro" id="IPR004358">
    <property type="entry name" value="Sig_transdc_His_kin-like_C"/>
</dbReference>
<keyword evidence="3" id="KW-0808">Transferase</keyword>
<evidence type="ECO:0000259" key="10">
    <source>
        <dbReference type="PROSITE" id="PS50112"/>
    </source>
</evidence>
<dbReference type="EC" id="2.7.13.3" evidence="2"/>
<dbReference type="NCBIfam" id="TIGR00229">
    <property type="entry name" value="sensory_box"/>
    <property type="match status" value="1"/>
</dbReference>
<dbReference type="PROSITE" id="PS50109">
    <property type="entry name" value="HIS_KIN"/>
    <property type="match status" value="1"/>
</dbReference>